<feature type="repeat" description="ANK" evidence="3">
    <location>
        <begin position="45"/>
        <end position="77"/>
    </location>
</feature>
<evidence type="ECO:0000256" key="3">
    <source>
        <dbReference type="PROSITE-ProRule" id="PRU00023"/>
    </source>
</evidence>
<dbReference type="SUPFAM" id="SSF48403">
    <property type="entry name" value="Ankyrin repeat"/>
    <property type="match status" value="1"/>
</dbReference>
<dbReference type="PANTHER" id="PTHR24201">
    <property type="entry name" value="ANK_REP_REGION DOMAIN-CONTAINING PROTEIN"/>
    <property type="match status" value="1"/>
</dbReference>
<dbReference type="EMBL" id="JBHSOH010000005">
    <property type="protein sequence ID" value="MFC5847417.1"/>
    <property type="molecule type" value="Genomic_DNA"/>
</dbReference>
<keyword evidence="5" id="KW-1185">Reference proteome</keyword>
<accession>A0ABW1DFA7</accession>
<dbReference type="RefSeq" id="WP_380046544.1">
    <property type="nucleotide sequence ID" value="NZ_JBHSOH010000005.1"/>
</dbReference>
<sequence>MTAPELDAETLAFLQNVFELVRAGDTEQLAPLLAGGLPPNLRNHKGDSLLMLASYHGHHALSELLLTHGADPELANDQAQTPLQGAAFKGDLEMARLLLAHGAHVEGRAFEGGKTALTFAAMFGRTAIVEELLAHGADPRARDAEGTAPLDAARMMGAQETVAQLERVLAQDGADPSTLN</sequence>
<evidence type="ECO:0000313" key="4">
    <source>
        <dbReference type="EMBL" id="MFC5847417.1"/>
    </source>
</evidence>
<dbReference type="InterPro" id="IPR050776">
    <property type="entry name" value="Ank_Repeat/CDKN_Inhibitor"/>
</dbReference>
<proteinExistence type="predicted"/>
<gene>
    <name evidence="4" type="ORF">ACFPQ6_03760</name>
</gene>
<keyword evidence="1" id="KW-0677">Repeat</keyword>
<dbReference type="InterPro" id="IPR036770">
    <property type="entry name" value="Ankyrin_rpt-contain_sf"/>
</dbReference>
<reference evidence="5" key="1">
    <citation type="journal article" date="2019" name="Int. J. Syst. Evol. Microbiol.">
        <title>The Global Catalogue of Microorganisms (GCM) 10K type strain sequencing project: providing services to taxonomists for standard genome sequencing and annotation.</title>
        <authorList>
            <consortium name="The Broad Institute Genomics Platform"/>
            <consortium name="The Broad Institute Genome Sequencing Center for Infectious Disease"/>
            <person name="Wu L."/>
            <person name="Ma J."/>
        </authorList>
    </citation>
    <scope>NUCLEOTIDE SEQUENCE [LARGE SCALE GENOMIC DNA]</scope>
    <source>
        <strain evidence="5">CGMCC 1.15053</strain>
    </source>
</reference>
<dbReference type="SMART" id="SM00248">
    <property type="entry name" value="ANK"/>
    <property type="match status" value="3"/>
</dbReference>
<dbReference type="PANTHER" id="PTHR24201:SF15">
    <property type="entry name" value="ANKYRIN REPEAT DOMAIN-CONTAINING PROTEIN 66"/>
    <property type="match status" value="1"/>
</dbReference>
<feature type="repeat" description="ANK" evidence="3">
    <location>
        <begin position="78"/>
        <end position="110"/>
    </location>
</feature>
<dbReference type="InterPro" id="IPR002110">
    <property type="entry name" value="Ankyrin_rpt"/>
</dbReference>
<dbReference type="PROSITE" id="PS50297">
    <property type="entry name" value="ANK_REP_REGION"/>
    <property type="match status" value="3"/>
</dbReference>
<protein>
    <submittedName>
        <fullName evidence="4">Ankyrin repeat domain-containing protein</fullName>
    </submittedName>
</protein>
<dbReference type="PRINTS" id="PR01415">
    <property type="entry name" value="ANKYRIN"/>
</dbReference>
<evidence type="ECO:0000256" key="2">
    <source>
        <dbReference type="ARBA" id="ARBA00023043"/>
    </source>
</evidence>
<organism evidence="4 5">
    <name type="scientific">Deinococcus petrolearius</name>
    <dbReference type="NCBI Taxonomy" id="1751295"/>
    <lineage>
        <taxon>Bacteria</taxon>
        <taxon>Thermotogati</taxon>
        <taxon>Deinococcota</taxon>
        <taxon>Deinococci</taxon>
        <taxon>Deinococcales</taxon>
        <taxon>Deinococcaceae</taxon>
        <taxon>Deinococcus</taxon>
    </lineage>
</organism>
<comment type="caution">
    <text evidence="4">The sequence shown here is derived from an EMBL/GenBank/DDBJ whole genome shotgun (WGS) entry which is preliminary data.</text>
</comment>
<keyword evidence="2 3" id="KW-0040">ANK repeat</keyword>
<name>A0ABW1DFA7_9DEIO</name>
<dbReference type="Gene3D" id="1.25.40.20">
    <property type="entry name" value="Ankyrin repeat-containing domain"/>
    <property type="match status" value="1"/>
</dbReference>
<dbReference type="PROSITE" id="PS50088">
    <property type="entry name" value="ANK_REPEAT"/>
    <property type="match status" value="3"/>
</dbReference>
<feature type="repeat" description="ANK" evidence="3">
    <location>
        <begin position="112"/>
        <end position="144"/>
    </location>
</feature>
<evidence type="ECO:0000256" key="1">
    <source>
        <dbReference type="ARBA" id="ARBA00022737"/>
    </source>
</evidence>
<dbReference type="Pfam" id="PF12796">
    <property type="entry name" value="Ank_2"/>
    <property type="match status" value="2"/>
</dbReference>
<evidence type="ECO:0000313" key="5">
    <source>
        <dbReference type="Proteomes" id="UP001595979"/>
    </source>
</evidence>
<dbReference type="Proteomes" id="UP001595979">
    <property type="component" value="Unassembled WGS sequence"/>
</dbReference>